<feature type="region of interest" description="Disordered" evidence="1">
    <location>
        <begin position="64"/>
        <end position="195"/>
    </location>
</feature>
<evidence type="ECO:0000313" key="3">
    <source>
        <dbReference type="Proteomes" id="UP000054097"/>
    </source>
</evidence>
<dbReference type="HOGENOM" id="CLU_1134157_0_0_1"/>
<dbReference type="OrthoDB" id="3050608at2759"/>
<dbReference type="PANTHER" id="PTHR40462:SF1">
    <property type="entry name" value="EXPRESSED PROTEIN"/>
    <property type="match status" value="1"/>
</dbReference>
<reference evidence="3" key="2">
    <citation type="submission" date="2015-01" db="EMBL/GenBank/DDBJ databases">
        <title>Evolutionary Origins and Diversification of the Mycorrhizal Mutualists.</title>
        <authorList>
            <consortium name="DOE Joint Genome Institute"/>
            <consortium name="Mycorrhizal Genomics Consortium"/>
            <person name="Kohler A."/>
            <person name="Kuo A."/>
            <person name="Nagy L.G."/>
            <person name="Floudas D."/>
            <person name="Copeland A."/>
            <person name="Barry K.W."/>
            <person name="Cichocki N."/>
            <person name="Veneault-Fourrey C."/>
            <person name="LaButti K."/>
            <person name="Lindquist E.A."/>
            <person name="Lipzen A."/>
            <person name="Lundell T."/>
            <person name="Morin E."/>
            <person name="Murat C."/>
            <person name="Riley R."/>
            <person name="Ohm R."/>
            <person name="Sun H."/>
            <person name="Tunlid A."/>
            <person name="Henrissat B."/>
            <person name="Grigoriev I.V."/>
            <person name="Hibbett D.S."/>
            <person name="Martin F."/>
        </authorList>
    </citation>
    <scope>NUCLEOTIDE SEQUENCE [LARGE SCALE GENOMIC DNA]</scope>
    <source>
        <strain evidence="3">MAFF 305830</strain>
    </source>
</reference>
<dbReference type="PANTHER" id="PTHR40462">
    <property type="entry name" value="CHROMOSOME 1, WHOLE GENOME SHOTGUN SEQUENCE"/>
    <property type="match status" value="1"/>
</dbReference>
<feature type="compositionally biased region" description="Low complexity" evidence="1">
    <location>
        <begin position="64"/>
        <end position="90"/>
    </location>
</feature>
<proteinExistence type="predicted"/>
<reference evidence="2 3" key="1">
    <citation type="submission" date="2014-04" db="EMBL/GenBank/DDBJ databases">
        <authorList>
            <consortium name="DOE Joint Genome Institute"/>
            <person name="Kuo A."/>
            <person name="Zuccaro A."/>
            <person name="Kohler A."/>
            <person name="Nagy L.G."/>
            <person name="Floudas D."/>
            <person name="Copeland A."/>
            <person name="Barry K.W."/>
            <person name="Cichocki N."/>
            <person name="Veneault-Fourrey C."/>
            <person name="LaButti K."/>
            <person name="Lindquist E.A."/>
            <person name="Lipzen A."/>
            <person name="Lundell T."/>
            <person name="Morin E."/>
            <person name="Murat C."/>
            <person name="Sun H."/>
            <person name="Tunlid A."/>
            <person name="Henrissat B."/>
            <person name="Grigoriev I.V."/>
            <person name="Hibbett D.S."/>
            <person name="Martin F."/>
            <person name="Nordberg H.P."/>
            <person name="Cantor M.N."/>
            <person name="Hua S.X."/>
        </authorList>
    </citation>
    <scope>NUCLEOTIDE SEQUENCE [LARGE SCALE GENOMIC DNA]</scope>
    <source>
        <strain evidence="2 3">MAFF 305830</strain>
    </source>
</reference>
<feature type="compositionally biased region" description="Polar residues" evidence="1">
    <location>
        <begin position="101"/>
        <end position="119"/>
    </location>
</feature>
<accession>A0A0C3BNN5</accession>
<gene>
    <name evidence="2" type="ORF">M408DRAFT_326722</name>
</gene>
<feature type="compositionally biased region" description="Low complexity" evidence="1">
    <location>
        <begin position="148"/>
        <end position="171"/>
    </location>
</feature>
<sequence length="245" mass="26148">MRRLVRRSRLERNGSFEIGRKRNAYKPSPGLNLFLDSSTTPHTSLQLSHSQPFAIMDFLKNMAQQASASQGSQDNQQQHNQQSGSNNNEQLAGMMGALNNALGQQNKEGNPAPASNDQISGLMGTLGKAMGDGNQNKEGGSQVSGLMGQLQNTLGQTQQQANKQGTQQNDQVGGLMGMINGAMGGGSQGEAKEDKLDKAIDMFQEKVMKAGDQSNESAAEQMKDKQIAGAIRSGYKSATGKDFPV</sequence>
<name>A0A0C3BNN5_SERVB</name>
<dbReference type="AlphaFoldDB" id="A0A0C3BNN5"/>
<evidence type="ECO:0000256" key="1">
    <source>
        <dbReference type="SAM" id="MobiDB-lite"/>
    </source>
</evidence>
<dbReference type="EMBL" id="KN824279">
    <property type="protein sequence ID" value="KIM33061.1"/>
    <property type="molecule type" value="Genomic_DNA"/>
</dbReference>
<organism evidence="2 3">
    <name type="scientific">Serendipita vermifera MAFF 305830</name>
    <dbReference type="NCBI Taxonomy" id="933852"/>
    <lineage>
        <taxon>Eukaryota</taxon>
        <taxon>Fungi</taxon>
        <taxon>Dikarya</taxon>
        <taxon>Basidiomycota</taxon>
        <taxon>Agaricomycotina</taxon>
        <taxon>Agaricomycetes</taxon>
        <taxon>Sebacinales</taxon>
        <taxon>Serendipitaceae</taxon>
        <taxon>Serendipita</taxon>
    </lineage>
</organism>
<feature type="compositionally biased region" description="Polar residues" evidence="1">
    <location>
        <begin position="133"/>
        <end position="144"/>
    </location>
</feature>
<evidence type="ECO:0000313" key="2">
    <source>
        <dbReference type="EMBL" id="KIM33061.1"/>
    </source>
</evidence>
<keyword evidence="3" id="KW-1185">Reference proteome</keyword>
<protein>
    <submittedName>
        <fullName evidence="2">Uncharacterized protein</fullName>
    </submittedName>
</protein>
<dbReference type="Proteomes" id="UP000054097">
    <property type="component" value="Unassembled WGS sequence"/>
</dbReference>